<organism evidence="1">
    <name type="scientific">uncultured bacterium contig00064</name>
    <dbReference type="NCBI Taxonomy" id="1181547"/>
    <lineage>
        <taxon>Bacteria</taxon>
        <taxon>environmental samples</taxon>
    </lineage>
</organism>
<dbReference type="InterPro" id="IPR036390">
    <property type="entry name" value="WH_DNA-bd_sf"/>
</dbReference>
<name>A0A806JZL4_9BACT</name>
<dbReference type="InterPro" id="IPR036388">
    <property type="entry name" value="WH-like_DNA-bd_sf"/>
</dbReference>
<dbReference type="SUPFAM" id="SSF46785">
    <property type="entry name" value="Winged helix' DNA-binding domain"/>
    <property type="match status" value="1"/>
</dbReference>
<protein>
    <submittedName>
        <fullName evidence="1">Transcriptional regulator, GntR family</fullName>
    </submittedName>
</protein>
<dbReference type="EMBL" id="JQ844205">
    <property type="protein sequence ID" value="AGS52702.1"/>
    <property type="molecule type" value="Genomic_DNA"/>
</dbReference>
<dbReference type="PANTHER" id="PTHR38445:SF10">
    <property type="entry name" value="GNTR-FAMILY TRANSCRIPTIONAL REGULATOR"/>
    <property type="match status" value="1"/>
</dbReference>
<reference evidence="1" key="1">
    <citation type="submission" date="2012-03" db="EMBL/GenBank/DDBJ databases">
        <title>Functional metagenomics reveals considerable lignocellulase gene clusters in the gut microbiome of a wood-feeding higher termite.</title>
        <authorList>
            <person name="Liu N."/>
        </authorList>
    </citation>
    <scope>NUCLEOTIDE SEQUENCE</scope>
</reference>
<dbReference type="AlphaFoldDB" id="A0A806JZL4"/>
<evidence type="ECO:0000313" key="1">
    <source>
        <dbReference type="EMBL" id="AGS52702.1"/>
    </source>
</evidence>
<accession>A0A806JZL4</accession>
<dbReference type="Gene3D" id="1.10.10.10">
    <property type="entry name" value="Winged helix-like DNA-binding domain superfamily/Winged helix DNA-binding domain"/>
    <property type="match status" value="1"/>
</dbReference>
<dbReference type="PANTHER" id="PTHR38445">
    <property type="entry name" value="HTH-TYPE TRANSCRIPTIONAL REPRESSOR YTRA"/>
    <property type="match status" value="1"/>
</dbReference>
<sequence length="110" mass="11879">MEIIENDIITGVYSVDDLIISTTQISKVYSVNPTTAVKAVGRLTDEGILYKKPGIGMCVAKGAREKVISRRRKIFLGEMIDKLISEAGALGIPMGELIKEIKNREGAGNG</sequence>
<proteinExistence type="predicted"/>